<evidence type="ECO:0000256" key="2">
    <source>
        <dbReference type="ARBA" id="ARBA00022670"/>
    </source>
</evidence>
<proteinExistence type="predicted"/>
<dbReference type="InterPro" id="IPR009045">
    <property type="entry name" value="Zn_M74/Hedgehog-like"/>
</dbReference>
<accession>A0ABX0GV67</accession>
<dbReference type="InterPro" id="IPR000755">
    <property type="entry name" value="A_A_dipeptidase"/>
</dbReference>
<protein>
    <submittedName>
        <fullName evidence="9">M15 family metallopeptidase</fullName>
    </submittedName>
</protein>
<keyword evidence="3" id="KW-0479">Metal-binding</keyword>
<evidence type="ECO:0000256" key="3">
    <source>
        <dbReference type="ARBA" id="ARBA00022723"/>
    </source>
</evidence>
<evidence type="ECO:0000256" key="5">
    <source>
        <dbReference type="ARBA" id="ARBA00022833"/>
    </source>
</evidence>
<comment type="catalytic activity">
    <reaction evidence="1">
        <text>D-alanyl-D-alanine + H2O = 2 D-alanine</text>
        <dbReference type="Rhea" id="RHEA:20661"/>
        <dbReference type="ChEBI" id="CHEBI:15377"/>
        <dbReference type="ChEBI" id="CHEBI:57416"/>
        <dbReference type="ChEBI" id="CHEBI:57822"/>
        <dbReference type="EC" id="3.4.13.22"/>
    </reaction>
</comment>
<evidence type="ECO:0000256" key="7">
    <source>
        <dbReference type="ARBA" id="ARBA00023049"/>
    </source>
</evidence>
<keyword evidence="5" id="KW-0862">Zinc</keyword>
<keyword evidence="2" id="KW-0645">Protease</keyword>
<keyword evidence="10" id="KW-1185">Reference proteome</keyword>
<organism evidence="9 10">
    <name type="scientific">Motilibacter deserti</name>
    <dbReference type="NCBI Taxonomy" id="2714956"/>
    <lineage>
        <taxon>Bacteria</taxon>
        <taxon>Bacillati</taxon>
        <taxon>Actinomycetota</taxon>
        <taxon>Actinomycetes</taxon>
        <taxon>Motilibacterales</taxon>
        <taxon>Motilibacteraceae</taxon>
        <taxon>Motilibacter</taxon>
    </lineage>
</organism>
<dbReference type="Pfam" id="PF01427">
    <property type="entry name" value="Peptidase_M15"/>
    <property type="match status" value="1"/>
</dbReference>
<keyword evidence="6" id="KW-0224">Dipeptidase</keyword>
<evidence type="ECO:0000313" key="9">
    <source>
        <dbReference type="EMBL" id="NHC13704.1"/>
    </source>
</evidence>
<comment type="caution">
    <text evidence="9">The sequence shown here is derived from an EMBL/GenBank/DDBJ whole genome shotgun (WGS) entry which is preliminary data.</text>
</comment>
<dbReference type="PANTHER" id="PTHR43126:SF2">
    <property type="entry name" value="D-ALANYL-D-ALANINE DIPEPTIDASE"/>
    <property type="match status" value="1"/>
</dbReference>
<evidence type="ECO:0000256" key="8">
    <source>
        <dbReference type="ARBA" id="ARBA00023316"/>
    </source>
</evidence>
<gene>
    <name evidence="9" type="ORF">G9H71_07910</name>
</gene>
<dbReference type="Proteomes" id="UP000800981">
    <property type="component" value="Unassembled WGS sequence"/>
</dbReference>
<evidence type="ECO:0000256" key="4">
    <source>
        <dbReference type="ARBA" id="ARBA00022801"/>
    </source>
</evidence>
<dbReference type="RefSeq" id="WP_166280388.1">
    <property type="nucleotide sequence ID" value="NZ_JAANNP010000002.1"/>
</dbReference>
<dbReference type="SUPFAM" id="SSF55166">
    <property type="entry name" value="Hedgehog/DD-peptidase"/>
    <property type="match status" value="1"/>
</dbReference>
<evidence type="ECO:0000256" key="1">
    <source>
        <dbReference type="ARBA" id="ARBA00001362"/>
    </source>
</evidence>
<reference evidence="9 10" key="1">
    <citation type="submission" date="2020-03" db="EMBL/GenBank/DDBJ databases">
        <title>Two novel Motilibacter sp.</title>
        <authorList>
            <person name="Liu S."/>
        </authorList>
    </citation>
    <scope>NUCLEOTIDE SEQUENCE [LARGE SCALE GENOMIC DNA]</scope>
    <source>
        <strain evidence="9 10">E257</strain>
    </source>
</reference>
<keyword evidence="7" id="KW-0482">Metalloprotease</keyword>
<keyword evidence="8" id="KW-0961">Cell wall biogenesis/degradation</keyword>
<dbReference type="Gene3D" id="3.30.1380.10">
    <property type="match status" value="1"/>
</dbReference>
<evidence type="ECO:0000256" key="6">
    <source>
        <dbReference type="ARBA" id="ARBA00022997"/>
    </source>
</evidence>
<sequence length="208" mass="22435">MTTLLADPDVVAIPVEDNGDRLVDLATCGIACAEPGEDRRHVRAGLADRLMAADAALPPGVRLLVVEGLRTARAQSAVLTGYTRELRATFPWLDDDELRRMASRYVAPLEVAPHVAGAAVDVTLADAFGRELWMGTELDATPEESAGRCAFDAAVDVEARRNRSLLAGALGGAGLVNYPTEWWHWSFGDRYWAFTTGADRAVYGPVEP</sequence>
<dbReference type="PANTHER" id="PTHR43126">
    <property type="entry name" value="D-ALANYL-D-ALANINE DIPEPTIDASE"/>
    <property type="match status" value="1"/>
</dbReference>
<evidence type="ECO:0000313" key="10">
    <source>
        <dbReference type="Proteomes" id="UP000800981"/>
    </source>
</evidence>
<name>A0ABX0GV67_9ACTN</name>
<dbReference type="EMBL" id="JAANNP010000002">
    <property type="protein sequence ID" value="NHC13704.1"/>
    <property type="molecule type" value="Genomic_DNA"/>
</dbReference>
<keyword evidence="4" id="KW-0378">Hydrolase</keyword>